<protein>
    <submittedName>
        <fullName evidence="2">Uncharacterized protein</fullName>
    </submittedName>
</protein>
<dbReference type="AlphaFoldDB" id="A0A143QQZ2"/>
<dbReference type="KEGG" id="rhs:A3Q41_04110"/>
<sequence>MVSDMESIDKPTSSEARTTLDDIDRVQRAVRDTPWPVWLYAVNAVLIGALALTPLLTDSHRTVALLILAAAIVATNVITGFRMGTPWALPTSRGFLASVALSVAFVVVALAFAQPSLPSWTLVLLATAATATYSFGSIAHYRSTHR</sequence>
<reference evidence="3" key="2">
    <citation type="submission" date="2016-04" db="EMBL/GenBank/DDBJ databases">
        <title>Complete Genome and Plasmid Sequences for Rhodococcus fascians D188 and Draft Sequences for Rhodococcus spp. Isolates PBTS 1 and PBTS 2.</title>
        <authorList>
            <person name="Stamer R."/>
            <person name="Vereecke D."/>
            <person name="Zhang Y."/>
            <person name="Schilkey F."/>
            <person name="Devitt N."/>
            <person name="Randall J."/>
        </authorList>
    </citation>
    <scope>NUCLEOTIDE SEQUENCE [LARGE SCALE GENOMIC DNA]</scope>
    <source>
        <strain evidence="3">PBTS2</strain>
    </source>
</reference>
<reference evidence="2 3" key="1">
    <citation type="journal article" date="2016" name="Genome Announc.">
        <title>Complete Genome and Plasmid Sequences for Rhodococcus fascians D188 and Draft Sequences for Rhodococcus Isolates PBTS 1 and PBTS 2.</title>
        <authorList>
            <person name="Stamler R.A."/>
            <person name="Vereecke D."/>
            <person name="Zhang Y."/>
            <person name="Schilkey F."/>
            <person name="Devitt N."/>
            <person name="Randall J.J."/>
        </authorList>
    </citation>
    <scope>NUCLEOTIDE SEQUENCE [LARGE SCALE GENOMIC DNA]</scope>
    <source>
        <strain evidence="2 3">PBTS2</strain>
    </source>
</reference>
<evidence type="ECO:0000313" key="3">
    <source>
        <dbReference type="Proteomes" id="UP000076038"/>
    </source>
</evidence>
<evidence type="ECO:0000313" key="2">
    <source>
        <dbReference type="EMBL" id="AMY25391.1"/>
    </source>
</evidence>
<proteinExistence type="predicted"/>
<evidence type="ECO:0000256" key="1">
    <source>
        <dbReference type="SAM" id="Phobius"/>
    </source>
</evidence>
<keyword evidence="1" id="KW-0472">Membrane</keyword>
<accession>A0A143QQZ2</accession>
<feature type="transmembrane region" description="Helical" evidence="1">
    <location>
        <begin position="63"/>
        <end position="83"/>
    </location>
</feature>
<feature type="transmembrane region" description="Helical" evidence="1">
    <location>
        <begin position="119"/>
        <end position="141"/>
    </location>
</feature>
<feature type="transmembrane region" description="Helical" evidence="1">
    <location>
        <begin position="95"/>
        <end position="113"/>
    </location>
</feature>
<organism evidence="2 3">
    <name type="scientific">Rhodococcoides fascians</name>
    <name type="common">Rhodococcus fascians</name>
    <dbReference type="NCBI Taxonomy" id="1828"/>
    <lineage>
        <taxon>Bacteria</taxon>
        <taxon>Bacillati</taxon>
        <taxon>Actinomycetota</taxon>
        <taxon>Actinomycetes</taxon>
        <taxon>Mycobacteriales</taxon>
        <taxon>Nocardiaceae</taxon>
        <taxon>Rhodococcoides</taxon>
    </lineage>
</organism>
<keyword evidence="3" id="KW-1185">Reference proteome</keyword>
<dbReference type="Proteomes" id="UP000076038">
    <property type="component" value="Chromosome"/>
</dbReference>
<dbReference type="EMBL" id="CP015220">
    <property type="protein sequence ID" value="AMY25391.1"/>
    <property type="molecule type" value="Genomic_DNA"/>
</dbReference>
<name>A0A143QQZ2_RHOFA</name>
<keyword evidence="1" id="KW-0812">Transmembrane</keyword>
<gene>
    <name evidence="2" type="ORF">A3Q41_04110</name>
</gene>
<dbReference type="PATRIC" id="fig|1653479.3.peg.4167"/>
<keyword evidence="1" id="KW-1133">Transmembrane helix</keyword>
<feature type="transmembrane region" description="Helical" evidence="1">
    <location>
        <begin position="37"/>
        <end position="57"/>
    </location>
</feature>